<proteinExistence type="inferred from homology"/>
<keyword evidence="1 4" id="KW-0805">Transcription regulation</keyword>
<dbReference type="PIRSF" id="PIRSF006707">
    <property type="entry name" value="MJ1563"/>
    <property type="match status" value="1"/>
</dbReference>
<dbReference type="Proteomes" id="UP000777784">
    <property type="component" value="Unassembled WGS sequence"/>
</dbReference>
<keyword evidence="3 4" id="KW-0804">Transcription</keyword>
<evidence type="ECO:0000259" key="5">
    <source>
        <dbReference type="Pfam" id="PF12802"/>
    </source>
</evidence>
<evidence type="ECO:0000256" key="1">
    <source>
        <dbReference type="ARBA" id="ARBA00023015"/>
    </source>
</evidence>
<dbReference type="Gene3D" id="1.10.10.10">
    <property type="entry name" value="Winged helix-like DNA-binding domain superfamily/Winged helix DNA-binding domain"/>
    <property type="match status" value="1"/>
</dbReference>
<dbReference type="PANTHER" id="PTHR38465">
    <property type="entry name" value="HTH-TYPE TRANSCRIPTIONAL REGULATOR MJ1563-RELATED"/>
    <property type="match status" value="1"/>
</dbReference>
<evidence type="ECO:0000313" key="6">
    <source>
        <dbReference type="EMBL" id="MBU2689559.1"/>
    </source>
</evidence>
<organism evidence="6 7">
    <name type="scientific">Eiseniibacteriota bacterium</name>
    <dbReference type="NCBI Taxonomy" id="2212470"/>
    <lineage>
        <taxon>Bacteria</taxon>
        <taxon>Candidatus Eiseniibacteriota</taxon>
    </lineage>
</organism>
<protein>
    <recommendedName>
        <fullName evidence="4">HTH-type transcriptional regulator</fullName>
    </recommendedName>
</protein>
<dbReference type="InterPro" id="IPR026282">
    <property type="entry name" value="MJ1563"/>
</dbReference>
<evidence type="ECO:0000313" key="7">
    <source>
        <dbReference type="Proteomes" id="UP000777784"/>
    </source>
</evidence>
<dbReference type="GO" id="GO:0003700">
    <property type="term" value="F:DNA-binding transcription factor activity"/>
    <property type="evidence" value="ECO:0007669"/>
    <property type="project" value="InterPro"/>
</dbReference>
<dbReference type="InterPro" id="IPR000835">
    <property type="entry name" value="HTH_MarR-typ"/>
</dbReference>
<dbReference type="GO" id="GO:0003677">
    <property type="term" value="F:DNA binding"/>
    <property type="evidence" value="ECO:0007669"/>
    <property type="project" value="UniProtKB-UniRule"/>
</dbReference>
<evidence type="ECO:0000256" key="4">
    <source>
        <dbReference type="PIRNR" id="PIRNR006707"/>
    </source>
</evidence>
<evidence type="ECO:0000256" key="2">
    <source>
        <dbReference type="ARBA" id="ARBA00023125"/>
    </source>
</evidence>
<accession>A0A948W4P3</accession>
<dbReference type="SUPFAM" id="SSF46785">
    <property type="entry name" value="Winged helix' DNA-binding domain"/>
    <property type="match status" value="1"/>
</dbReference>
<dbReference type="InterPro" id="IPR036388">
    <property type="entry name" value="WH-like_DNA-bd_sf"/>
</dbReference>
<reference evidence="6" key="1">
    <citation type="submission" date="2021-05" db="EMBL/GenBank/DDBJ databases">
        <title>Energy efficiency and biological interactions define the core microbiome of deep oligotrophic groundwater.</title>
        <authorList>
            <person name="Mehrshad M."/>
            <person name="Lopez-Fernandez M."/>
            <person name="Bell E."/>
            <person name="Bernier-Latmani R."/>
            <person name="Bertilsson S."/>
            <person name="Dopson M."/>
        </authorList>
    </citation>
    <scope>NUCLEOTIDE SEQUENCE</scope>
    <source>
        <strain evidence="6">Modern_marine.mb.64</strain>
    </source>
</reference>
<dbReference type="InterPro" id="IPR036390">
    <property type="entry name" value="WH_DNA-bd_sf"/>
</dbReference>
<comment type="caution">
    <text evidence="6">The sequence shown here is derived from an EMBL/GenBank/DDBJ whole genome shotgun (WGS) entry which is preliminary data.</text>
</comment>
<sequence length="170" mass="19868">MSELSIPAEQFILHWGEMSSRWGINRSMAQIHALLYLAEEPLNAEQIAERLVLARSNVSSSLRELMAWGVIRVVHRLGDRRDFFEAEADAWSLLQAILRQRKQREIDPTREMLRGCIKEHEKERGGDVTSIQRMRELLELLETLVSWYEQMSRLSPSMQRKILRLGQKLA</sequence>
<keyword evidence="2 4" id="KW-0238">DNA-binding</keyword>
<name>A0A948W4P3_UNCEI</name>
<evidence type="ECO:0000256" key="3">
    <source>
        <dbReference type="ARBA" id="ARBA00023163"/>
    </source>
</evidence>
<dbReference type="Pfam" id="PF12802">
    <property type="entry name" value="MarR_2"/>
    <property type="match status" value="1"/>
</dbReference>
<gene>
    <name evidence="6" type="ORF">KJ970_01405</name>
</gene>
<comment type="similarity">
    <text evidence="4">Belongs to the GbsR family.</text>
</comment>
<feature type="domain" description="HTH marR-type" evidence="5">
    <location>
        <begin position="23"/>
        <end position="81"/>
    </location>
</feature>
<dbReference type="EMBL" id="JAHJDP010000011">
    <property type="protein sequence ID" value="MBU2689559.1"/>
    <property type="molecule type" value="Genomic_DNA"/>
</dbReference>
<dbReference type="PANTHER" id="PTHR38465:SF1">
    <property type="entry name" value="HTH-TYPE TRANSCRIPTIONAL REGULATOR MJ1563-RELATED"/>
    <property type="match status" value="1"/>
</dbReference>
<dbReference type="InterPro" id="IPR052362">
    <property type="entry name" value="HTH-GbsR_regulator"/>
</dbReference>
<dbReference type="AlphaFoldDB" id="A0A948W4P3"/>